<feature type="compositionally biased region" description="Acidic residues" evidence="1">
    <location>
        <begin position="264"/>
        <end position="282"/>
    </location>
</feature>
<proteinExistence type="predicted"/>
<gene>
    <name evidence="3" type="primary">LOC108253924</name>
</gene>
<feature type="region of interest" description="Disordered" evidence="1">
    <location>
        <begin position="248"/>
        <end position="296"/>
    </location>
</feature>
<evidence type="ECO:0000256" key="1">
    <source>
        <dbReference type="SAM" id="MobiDB-lite"/>
    </source>
</evidence>
<dbReference type="RefSeq" id="XP_017304240.1">
    <property type="nucleotide sequence ID" value="XM_017448751.2"/>
</dbReference>
<feature type="compositionally biased region" description="Polar residues" evidence="1">
    <location>
        <begin position="15"/>
        <end position="27"/>
    </location>
</feature>
<dbReference type="STRING" id="121845.A0A1S4EPY6"/>
<dbReference type="PaxDb" id="121845-A0A1S4EPY6"/>
<feature type="region of interest" description="Disordered" evidence="1">
    <location>
        <begin position="1"/>
        <end position="27"/>
    </location>
</feature>
<sequence length="376" mass="43156">MSSDLEKKIMENENQDGNQDPQSPEKTTLVETLLKICDEMRGTRKLITTEVCKLESKLSEKITQETQKVNDNIDEKLAPLLADVEELKVRVDTCEEKISGLKEGNEREKKDHEKERRRKNIVIRGFKIEEGSNQISQVVAQVIKLFQDKLGIRLSEDQIDFTKVVGKERKGPIIMGLTSWNKKVEIFKNAHKLKGSSIYIGEDFPPEVINIRKTLIPEMIKHRKEGRHAIIKYDQLVVERKPVLQPSTTRVASYDREIPPELMDISESENEVDTQESQDEEKEEGKKKKQNTSPDLAFQSVRINSDQGRKKLKLTKKKVLAMRQANLNGYIQSGSKPNNNGEKEEKINKEREKDKNQGKEENIIPVNNPSSSKTKQ</sequence>
<organism evidence="2 3">
    <name type="scientific">Diaphorina citri</name>
    <name type="common">Asian citrus psyllid</name>
    <dbReference type="NCBI Taxonomy" id="121845"/>
    <lineage>
        <taxon>Eukaryota</taxon>
        <taxon>Metazoa</taxon>
        <taxon>Ecdysozoa</taxon>
        <taxon>Arthropoda</taxon>
        <taxon>Hexapoda</taxon>
        <taxon>Insecta</taxon>
        <taxon>Pterygota</taxon>
        <taxon>Neoptera</taxon>
        <taxon>Paraneoptera</taxon>
        <taxon>Hemiptera</taxon>
        <taxon>Sternorrhyncha</taxon>
        <taxon>Psylloidea</taxon>
        <taxon>Psyllidae</taxon>
        <taxon>Diaphorininae</taxon>
        <taxon>Diaphorina</taxon>
    </lineage>
</organism>
<feature type="compositionally biased region" description="Basic and acidic residues" evidence="1">
    <location>
        <begin position="341"/>
        <end position="362"/>
    </location>
</feature>
<dbReference type="AlphaFoldDB" id="A0A1S4EPY6"/>
<name>A0A1S4EPY6_DIACI</name>
<dbReference type="Proteomes" id="UP000079169">
    <property type="component" value="Unplaced"/>
</dbReference>
<dbReference type="OrthoDB" id="7417618at2759"/>
<feature type="region of interest" description="Disordered" evidence="1">
    <location>
        <begin position="326"/>
        <end position="376"/>
    </location>
</feature>
<feature type="compositionally biased region" description="Basic and acidic residues" evidence="1">
    <location>
        <begin position="1"/>
        <end position="11"/>
    </location>
</feature>
<feature type="compositionally biased region" description="Polar residues" evidence="1">
    <location>
        <begin position="365"/>
        <end position="376"/>
    </location>
</feature>
<evidence type="ECO:0000313" key="2">
    <source>
        <dbReference type="Proteomes" id="UP000079169"/>
    </source>
</evidence>
<evidence type="ECO:0000313" key="3">
    <source>
        <dbReference type="RefSeq" id="XP_017304240.1"/>
    </source>
</evidence>
<keyword evidence="2" id="KW-1185">Reference proteome</keyword>
<dbReference type="KEGG" id="dci:108253924"/>
<protein>
    <submittedName>
        <fullName evidence="3">Uncharacterized protein LOC108253924</fullName>
    </submittedName>
</protein>
<reference evidence="3" key="1">
    <citation type="submission" date="2025-08" db="UniProtKB">
        <authorList>
            <consortium name="RefSeq"/>
        </authorList>
    </citation>
    <scope>IDENTIFICATION</scope>
</reference>
<feature type="compositionally biased region" description="Polar residues" evidence="1">
    <location>
        <begin position="326"/>
        <end position="337"/>
    </location>
</feature>
<accession>A0A1S4EPY6</accession>
<dbReference type="GeneID" id="108253924"/>